<sequence length="157" mass="16457">MFTFKIIAAAAVLGVASAGAAFAQPGHGGGPGGWHHGDGLLDGVTLTDTQKTKVHALMKAEHQDSKSLRDQIHAIHEQIETTLLSAGDVTEATIAPLEQQETSLMQQLGAKHVASEIAVRNLLTSDQIAKAASIHAQLTALHDQEHALHQAGETPSD</sequence>
<evidence type="ECO:0000256" key="4">
    <source>
        <dbReference type="ARBA" id="ARBA00022764"/>
    </source>
</evidence>
<proteinExistence type="inferred from homology"/>
<gene>
    <name evidence="6" type="ORF">HN018_20785</name>
</gene>
<dbReference type="AlphaFoldDB" id="A0A6M8HVH6"/>
<keyword evidence="7" id="KW-1185">Reference proteome</keyword>
<dbReference type="GO" id="GO:0051082">
    <property type="term" value="F:unfolded protein binding"/>
    <property type="evidence" value="ECO:0007669"/>
    <property type="project" value="TreeGrafter"/>
</dbReference>
<evidence type="ECO:0000256" key="5">
    <source>
        <dbReference type="SAM" id="SignalP"/>
    </source>
</evidence>
<accession>A0A6M8HVH6</accession>
<dbReference type="GO" id="GO:0030288">
    <property type="term" value="C:outer membrane-bounded periplasmic space"/>
    <property type="evidence" value="ECO:0007669"/>
    <property type="project" value="TreeGrafter"/>
</dbReference>
<reference evidence="6 7" key="1">
    <citation type="journal article" date="2014" name="World J. Microbiol. Biotechnol.">
        <title>Biodiversity and physiological characteristics of Antarctic and Arctic lichens-associated bacteria.</title>
        <authorList>
            <person name="Lee Y.M."/>
            <person name="Kim E.H."/>
            <person name="Lee H.K."/>
            <person name="Hong S.G."/>
        </authorList>
    </citation>
    <scope>NUCLEOTIDE SEQUENCE [LARGE SCALE GENOMIC DNA]</scope>
    <source>
        <strain evidence="6 7">PAMC 26569</strain>
    </source>
</reference>
<dbReference type="PANTHER" id="PTHR38102">
    <property type="entry name" value="PERIPLASMIC CHAPERONE SPY"/>
    <property type="match status" value="1"/>
</dbReference>
<keyword evidence="3 5" id="KW-0732">Signal</keyword>
<name>A0A6M8HVH6_9PROT</name>
<dbReference type="KEGG" id="lck:HN018_20785"/>
<evidence type="ECO:0000313" key="6">
    <source>
        <dbReference type="EMBL" id="QKE92147.1"/>
    </source>
</evidence>
<evidence type="ECO:0000256" key="2">
    <source>
        <dbReference type="ARBA" id="ARBA00008441"/>
    </source>
</evidence>
<comment type="similarity">
    <text evidence="2">Belongs to the CpxP/Spy family.</text>
</comment>
<evidence type="ECO:0000256" key="3">
    <source>
        <dbReference type="ARBA" id="ARBA00022729"/>
    </source>
</evidence>
<dbReference type="Gene3D" id="1.20.120.1490">
    <property type="match status" value="1"/>
</dbReference>
<dbReference type="InterPro" id="IPR012899">
    <property type="entry name" value="LTXXQ"/>
</dbReference>
<dbReference type="Pfam" id="PF07813">
    <property type="entry name" value="LTXXQ"/>
    <property type="match status" value="1"/>
</dbReference>
<evidence type="ECO:0000313" key="7">
    <source>
        <dbReference type="Proteomes" id="UP000500767"/>
    </source>
</evidence>
<dbReference type="EMBL" id="CP053708">
    <property type="protein sequence ID" value="QKE92147.1"/>
    <property type="molecule type" value="Genomic_DNA"/>
</dbReference>
<comment type="subcellular location">
    <subcellularLocation>
        <location evidence="1">Periplasm</location>
    </subcellularLocation>
</comment>
<feature type="chain" id="PRO_5026767930" evidence="5">
    <location>
        <begin position="24"/>
        <end position="157"/>
    </location>
</feature>
<dbReference type="InterPro" id="IPR052211">
    <property type="entry name" value="Cpx_auxiliary_protein"/>
</dbReference>
<dbReference type="PANTHER" id="PTHR38102:SF1">
    <property type="entry name" value="PERIPLASMIC CHAPERONE SPY"/>
    <property type="match status" value="1"/>
</dbReference>
<dbReference type="RefSeq" id="WP_171837017.1">
    <property type="nucleotide sequence ID" value="NZ_CP053708.1"/>
</dbReference>
<organism evidence="6 7">
    <name type="scientific">Lichenicola cladoniae</name>
    <dbReference type="NCBI Taxonomy" id="1484109"/>
    <lineage>
        <taxon>Bacteria</taxon>
        <taxon>Pseudomonadati</taxon>
        <taxon>Pseudomonadota</taxon>
        <taxon>Alphaproteobacteria</taxon>
        <taxon>Acetobacterales</taxon>
        <taxon>Acetobacteraceae</taxon>
        <taxon>Lichenicola</taxon>
    </lineage>
</organism>
<dbReference type="Proteomes" id="UP000500767">
    <property type="component" value="Chromosome"/>
</dbReference>
<evidence type="ECO:0000256" key="1">
    <source>
        <dbReference type="ARBA" id="ARBA00004418"/>
    </source>
</evidence>
<protein>
    <submittedName>
        <fullName evidence="6">Periplasmic heavy metal sensor</fullName>
    </submittedName>
</protein>
<feature type="signal peptide" evidence="5">
    <location>
        <begin position="1"/>
        <end position="23"/>
    </location>
</feature>
<keyword evidence="4" id="KW-0574">Periplasm</keyword>